<keyword evidence="6 12" id="KW-1133">Transmembrane helix</keyword>
<evidence type="ECO:0000256" key="11">
    <source>
        <dbReference type="SAM" id="MobiDB-lite"/>
    </source>
</evidence>
<feature type="transmembrane region" description="Helical" evidence="12">
    <location>
        <begin position="340"/>
        <end position="357"/>
    </location>
</feature>
<comment type="function">
    <text evidence="9">Sterol O-acyltransferase that catalyzes the formation of stery esters.</text>
</comment>
<comment type="subcellular location">
    <subcellularLocation>
        <location evidence="1 10">Endoplasmic reticulum membrane</location>
        <topology evidence="1 10">Multi-pass membrane protein</topology>
    </subcellularLocation>
</comment>
<comment type="similarity">
    <text evidence="2 10">Belongs to the membrane-bound acyltransferase family. Sterol o-acyltransferase subfamily.</text>
</comment>
<dbReference type="InterPro" id="IPR004299">
    <property type="entry name" value="MBOAT_fam"/>
</dbReference>
<keyword evidence="8 10" id="KW-0012">Acyltransferase</keyword>
<keyword evidence="4 12" id="KW-0812">Transmembrane</keyword>
<dbReference type="Pfam" id="PF03062">
    <property type="entry name" value="MBOAT"/>
    <property type="match status" value="1"/>
</dbReference>
<feature type="compositionally biased region" description="Polar residues" evidence="11">
    <location>
        <begin position="1"/>
        <end position="10"/>
    </location>
</feature>
<feature type="region of interest" description="Disordered" evidence="11">
    <location>
        <begin position="1"/>
        <end position="60"/>
    </location>
</feature>
<dbReference type="PANTHER" id="PTHR10408:SF9">
    <property type="entry name" value="STEROL O-ACYLTRANSFERASE 2-RELATED"/>
    <property type="match status" value="1"/>
</dbReference>
<evidence type="ECO:0000256" key="10">
    <source>
        <dbReference type="PIRNR" id="PIRNR000439"/>
    </source>
</evidence>
<evidence type="ECO:0000256" key="4">
    <source>
        <dbReference type="ARBA" id="ARBA00022692"/>
    </source>
</evidence>
<feature type="transmembrane region" description="Helical" evidence="12">
    <location>
        <begin position="468"/>
        <end position="486"/>
    </location>
</feature>
<dbReference type="PANTHER" id="PTHR10408">
    <property type="entry name" value="STEROL O-ACYLTRANSFERASE"/>
    <property type="match status" value="1"/>
</dbReference>
<evidence type="ECO:0000256" key="5">
    <source>
        <dbReference type="ARBA" id="ARBA00022824"/>
    </source>
</evidence>
<dbReference type="PIRSF" id="PIRSF000439">
    <property type="entry name" value="Oat_ACAT_DAG_ARE"/>
    <property type="match status" value="1"/>
</dbReference>
<keyword evidence="3 10" id="KW-0808">Transferase</keyword>
<dbReference type="InterPro" id="IPR014371">
    <property type="entry name" value="Oat_ACAT_DAG_ARE"/>
</dbReference>
<proteinExistence type="inferred from homology"/>
<dbReference type="EMBL" id="JBBWUH010000012">
    <property type="protein sequence ID" value="KAK8153792.1"/>
    <property type="molecule type" value="Genomic_DNA"/>
</dbReference>
<evidence type="ECO:0000256" key="7">
    <source>
        <dbReference type="ARBA" id="ARBA00023136"/>
    </source>
</evidence>
<evidence type="ECO:0000256" key="12">
    <source>
        <dbReference type="SAM" id="Phobius"/>
    </source>
</evidence>
<sequence>MSYTTSSQPLLNGHASQLEVVEPRARKPGNPQVLRAANEDASISEPPSGRSTPVPEDAPPSVQATYFVRNSVRAEQKRRLFPTIEYTSRVSHFDPQSDYHDFRGFFVLFWIGLAIIVITNMLRSMKETGYPWKIRQWGVFTANIWEMALSDLAMVASTAVSLPLHKLYDGSQGELRWRKKGMLVQSVYQITWLLFWTIWPFARGWTWTAQVFFTLHFLVLLMKMHSYAFYNGHLSETRHRLQELDNPENASLHAAIKYPSPEKHFSDLTPPEEKKRILSKNAEDLDQLRDDLAHELVSPLGNVSYPKNLTARNYIDYLFCPTLCYELEYPRTPRIRKSEVCYKVLAVFGNIFLLTFITEQYVMPVLDIADEQLQTSQDFSEGALILAETISRLLFPFMIIFLLVFLVIFEYVLGAFAEVTRFADRQFYGDWWNSSSFGAFSSSWNKPVHHFLRRHVYMATSRKYSKPLAVFVTFFVSALAHELVMGCITKKLRGYGAICMMLQIPIVAVQHSPFMRPRKLLNNVFFWCSMILGLSLVSRFPFTLRTRSEYARGTRGLGQACCRFLASTKEPRFVCHTQPQLSTPHSLASSSDVR</sequence>
<evidence type="ECO:0000256" key="3">
    <source>
        <dbReference type="ARBA" id="ARBA00022679"/>
    </source>
</evidence>
<feature type="transmembrane region" description="Helical" evidence="12">
    <location>
        <begin position="183"/>
        <end position="201"/>
    </location>
</feature>
<name>A0ABR1XGS9_9PEZI</name>
<feature type="transmembrane region" description="Helical" evidence="12">
    <location>
        <begin position="207"/>
        <end position="230"/>
    </location>
</feature>
<dbReference type="Proteomes" id="UP001456524">
    <property type="component" value="Unassembled WGS sequence"/>
</dbReference>
<keyword evidence="14" id="KW-1185">Reference proteome</keyword>
<evidence type="ECO:0000313" key="13">
    <source>
        <dbReference type="EMBL" id="KAK8153792.1"/>
    </source>
</evidence>
<accession>A0ABR1XGS9</accession>
<evidence type="ECO:0000313" key="14">
    <source>
        <dbReference type="Proteomes" id="UP001456524"/>
    </source>
</evidence>
<feature type="transmembrane region" description="Helical" evidence="12">
    <location>
        <begin position="105"/>
        <end position="122"/>
    </location>
</feature>
<keyword evidence="7 10" id="KW-0472">Membrane</keyword>
<gene>
    <name evidence="13" type="ORF">IWX90DRAFT_418948</name>
</gene>
<evidence type="ECO:0000256" key="8">
    <source>
        <dbReference type="ARBA" id="ARBA00023315"/>
    </source>
</evidence>
<feature type="transmembrane region" description="Helical" evidence="12">
    <location>
        <begin position="393"/>
        <end position="417"/>
    </location>
</feature>
<comment type="caution">
    <text evidence="13">The sequence shown here is derived from an EMBL/GenBank/DDBJ whole genome shotgun (WGS) entry which is preliminary data.</text>
</comment>
<evidence type="ECO:0000256" key="6">
    <source>
        <dbReference type="ARBA" id="ARBA00022989"/>
    </source>
</evidence>
<feature type="transmembrane region" description="Helical" evidence="12">
    <location>
        <begin position="521"/>
        <end position="542"/>
    </location>
</feature>
<keyword evidence="5 10" id="KW-0256">Endoplasmic reticulum</keyword>
<organism evidence="13 14">
    <name type="scientific">Phyllosticta citrichinensis</name>
    <dbReference type="NCBI Taxonomy" id="1130410"/>
    <lineage>
        <taxon>Eukaryota</taxon>
        <taxon>Fungi</taxon>
        <taxon>Dikarya</taxon>
        <taxon>Ascomycota</taxon>
        <taxon>Pezizomycotina</taxon>
        <taxon>Dothideomycetes</taxon>
        <taxon>Dothideomycetes incertae sedis</taxon>
        <taxon>Botryosphaeriales</taxon>
        <taxon>Phyllostictaceae</taxon>
        <taxon>Phyllosticta</taxon>
    </lineage>
</organism>
<reference evidence="13 14" key="1">
    <citation type="journal article" date="2022" name="G3 (Bethesda)">
        <title>Enemy or ally: a genomic approach to elucidate the lifestyle of Phyllosticta citrichinaensis.</title>
        <authorList>
            <person name="Buijs V.A."/>
            <person name="Groenewald J.Z."/>
            <person name="Haridas S."/>
            <person name="LaButti K.M."/>
            <person name="Lipzen A."/>
            <person name="Martin F.M."/>
            <person name="Barry K."/>
            <person name="Grigoriev I.V."/>
            <person name="Crous P.W."/>
            <person name="Seidl M.F."/>
        </authorList>
    </citation>
    <scope>NUCLEOTIDE SEQUENCE [LARGE SCALE GENOMIC DNA]</scope>
    <source>
        <strain evidence="13 14">CBS 129764</strain>
    </source>
</reference>
<evidence type="ECO:0000256" key="9">
    <source>
        <dbReference type="ARBA" id="ARBA00023568"/>
    </source>
</evidence>
<protein>
    <recommendedName>
        <fullName evidence="10">O-acyltransferase</fullName>
    </recommendedName>
</protein>
<evidence type="ECO:0000256" key="1">
    <source>
        <dbReference type="ARBA" id="ARBA00004477"/>
    </source>
</evidence>
<evidence type="ECO:0000256" key="2">
    <source>
        <dbReference type="ARBA" id="ARBA00009010"/>
    </source>
</evidence>